<keyword evidence="2" id="KW-1185">Reference proteome</keyword>
<reference evidence="1 2" key="1">
    <citation type="journal article" date="2019" name="G3 (Bethesda)">
        <title>Sequencing of a Wild Apple (Malus baccata) Genome Unravels the Differences Between Cultivated and Wild Apple Species Regarding Disease Resistance and Cold Tolerance.</title>
        <authorList>
            <person name="Chen X."/>
        </authorList>
    </citation>
    <scope>NUCLEOTIDE SEQUENCE [LARGE SCALE GENOMIC DNA]</scope>
    <source>
        <strain evidence="2">cv. Shandingzi</strain>
        <tissue evidence="1">Leaves</tissue>
    </source>
</reference>
<comment type="caution">
    <text evidence="1">The sequence shown here is derived from an EMBL/GenBank/DDBJ whole genome shotgun (WGS) entry which is preliminary data.</text>
</comment>
<proteinExistence type="predicted"/>
<sequence>MAEGLESGWKARGFSKLGRKCAPRIAVSGSWPSTASFWGRLRGRGDWRWWSVASGLWRVWVATALVCCGLVGEAMNEREELVLTSETVAY</sequence>
<evidence type="ECO:0000313" key="2">
    <source>
        <dbReference type="Proteomes" id="UP000315295"/>
    </source>
</evidence>
<dbReference type="AlphaFoldDB" id="A0A540MQZ6"/>
<organism evidence="1 2">
    <name type="scientific">Malus baccata</name>
    <name type="common">Siberian crab apple</name>
    <name type="synonym">Pyrus baccata</name>
    <dbReference type="NCBI Taxonomy" id="106549"/>
    <lineage>
        <taxon>Eukaryota</taxon>
        <taxon>Viridiplantae</taxon>
        <taxon>Streptophyta</taxon>
        <taxon>Embryophyta</taxon>
        <taxon>Tracheophyta</taxon>
        <taxon>Spermatophyta</taxon>
        <taxon>Magnoliopsida</taxon>
        <taxon>eudicotyledons</taxon>
        <taxon>Gunneridae</taxon>
        <taxon>Pentapetalae</taxon>
        <taxon>rosids</taxon>
        <taxon>fabids</taxon>
        <taxon>Rosales</taxon>
        <taxon>Rosaceae</taxon>
        <taxon>Amygdaloideae</taxon>
        <taxon>Maleae</taxon>
        <taxon>Malus</taxon>
    </lineage>
</organism>
<dbReference type="Proteomes" id="UP000315295">
    <property type="component" value="Unassembled WGS sequence"/>
</dbReference>
<protein>
    <submittedName>
        <fullName evidence="1">Uncharacterized protein</fullName>
    </submittedName>
</protein>
<name>A0A540MQZ6_MALBA</name>
<dbReference type="EMBL" id="VIEB01000199">
    <property type="protein sequence ID" value="TQE01219.1"/>
    <property type="molecule type" value="Genomic_DNA"/>
</dbReference>
<evidence type="ECO:0000313" key="1">
    <source>
        <dbReference type="EMBL" id="TQE01219.1"/>
    </source>
</evidence>
<accession>A0A540MQZ6</accession>
<gene>
    <name evidence="1" type="ORF">C1H46_013126</name>
</gene>